<dbReference type="SUPFAM" id="SSF55681">
    <property type="entry name" value="Class II aaRS and biotin synthetases"/>
    <property type="match status" value="1"/>
</dbReference>
<feature type="compositionally biased region" description="Acidic residues" evidence="11">
    <location>
        <begin position="740"/>
        <end position="758"/>
    </location>
</feature>
<dbReference type="InterPro" id="IPR036621">
    <property type="entry name" value="Anticodon-bd_dom_sf"/>
</dbReference>
<comment type="caution">
    <text evidence="12">The sequence shown here is derived from an EMBL/GenBank/DDBJ whole genome shotgun (WGS) entry which is preliminary data.</text>
</comment>
<dbReference type="InterPro" id="IPR024435">
    <property type="entry name" value="HisRS-related_dom"/>
</dbReference>
<evidence type="ECO:0000313" key="13">
    <source>
        <dbReference type="Proteomes" id="UP000077521"/>
    </source>
</evidence>
<keyword evidence="4" id="KW-0547">Nucleotide-binding</keyword>
<dbReference type="GO" id="GO:0110031">
    <property type="term" value="P:negative regulation of G2/MI transition of meiotic cell cycle"/>
    <property type="evidence" value="ECO:0007669"/>
    <property type="project" value="TreeGrafter"/>
</dbReference>
<dbReference type="SMART" id="SM00220">
    <property type="entry name" value="S_TKc"/>
    <property type="match status" value="1"/>
</dbReference>
<dbReference type="InterPro" id="IPR045864">
    <property type="entry name" value="aa-tRNA-synth_II/BPL/LPL"/>
</dbReference>
<dbReference type="GO" id="GO:0000077">
    <property type="term" value="P:DNA damage checkpoint signaling"/>
    <property type="evidence" value="ECO:0007669"/>
    <property type="project" value="InterPro"/>
</dbReference>
<dbReference type="PROSITE" id="PS50908">
    <property type="entry name" value="RWD"/>
    <property type="match status" value="1"/>
</dbReference>
<dbReference type="InterPro" id="IPR006575">
    <property type="entry name" value="RWD_dom"/>
</dbReference>
<reference evidence="12" key="2">
    <citation type="journal article" date="2019" name="IMA Fungus">
        <title>Genome sequencing and comparison of five Tilletia species to identify candidate genes for the detection of regulated species infecting wheat.</title>
        <authorList>
            <person name="Nguyen H.D.T."/>
            <person name="Sultana T."/>
            <person name="Kesanakurti P."/>
            <person name="Hambleton S."/>
        </authorList>
    </citation>
    <scope>NUCLEOTIDE SEQUENCE</scope>
    <source>
        <strain evidence="12">DAOMC 236416</strain>
    </source>
</reference>
<dbReference type="EMBL" id="LWDF02000005">
    <property type="protein sequence ID" value="KAE8260731.1"/>
    <property type="molecule type" value="Genomic_DNA"/>
</dbReference>
<evidence type="ECO:0000256" key="10">
    <source>
        <dbReference type="SAM" id="Coils"/>
    </source>
</evidence>
<comment type="similarity">
    <text evidence="7">Belongs to the protein kinase superfamily. Ser/Thr protein kinase family. GCN2 subfamily.</text>
</comment>
<dbReference type="InterPro" id="IPR016255">
    <property type="entry name" value="Gcn2"/>
</dbReference>
<comment type="catalytic activity">
    <reaction evidence="8">
        <text>L-threonyl-[protein] + ATP = O-phospho-L-threonyl-[protein] + ADP + H(+)</text>
        <dbReference type="Rhea" id="RHEA:46608"/>
        <dbReference type="Rhea" id="RHEA-COMP:11060"/>
        <dbReference type="Rhea" id="RHEA-COMP:11605"/>
        <dbReference type="ChEBI" id="CHEBI:15378"/>
        <dbReference type="ChEBI" id="CHEBI:30013"/>
        <dbReference type="ChEBI" id="CHEBI:30616"/>
        <dbReference type="ChEBI" id="CHEBI:61977"/>
        <dbReference type="ChEBI" id="CHEBI:456216"/>
        <dbReference type="EC" id="2.7.11.1"/>
    </reaction>
</comment>
<dbReference type="GO" id="GO:0004694">
    <property type="term" value="F:eukaryotic translation initiation factor 2alpha kinase activity"/>
    <property type="evidence" value="ECO:0007669"/>
    <property type="project" value="InterPro"/>
</dbReference>
<feature type="region of interest" description="Disordered" evidence="11">
    <location>
        <begin position="730"/>
        <end position="787"/>
    </location>
</feature>
<evidence type="ECO:0000256" key="11">
    <source>
        <dbReference type="SAM" id="MobiDB-lite"/>
    </source>
</evidence>
<dbReference type="Pfam" id="PF13393">
    <property type="entry name" value="tRNA-synt_His"/>
    <property type="match status" value="1"/>
</dbReference>
<dbReference type="SUPFAM" id="SSF54495">
    <property type="entry name" value="UBC-like"/>
    <property type="match status" value="1"/>
</dbReference>
<keyword evidence="2" id="KW-0723">Serine/threonine-protein kinase</keyword>
<dbReference type="GO" id="GO:0046872">
    <property type="term" value="F:metal ion binding"/>
    <property type="evidence" value="ECO:0007669"/>
    <property type="project" value="UniProtKB-KW"/>
</dbReference>
<dbReference type="Gene3D" id="3.30.930.10">
    <property type="entry name" value="Bira Bifunctional Protein, Domain 2"/>
    <property type="match status" value="1"/>
</dbReference>
<dbReference type="PANTHER" id="PTHR11042">
    <property type="entry name" value="EUKARYOTIC TRANSLATION INITIATION FACTOR 2-ALPHA KINASE EIF2-ALPHA KINASE -RELATED"/>
    <property type="match status" value="1"/>
</dbReference>
<keyword evidence="13" id="KW-1185">Reference proteome</keyword>
<evidence type="ECO:0000256" key="7">
    <source>
        <dbReference type="ARBA" id="ARBA00037982"/>
    </source>
</evidence>
<evidence type="ECO:0000256" key="6">
    <source>
        <dbReference type="ARBA" id="ARBA00022840"/>
    </source>
</evidence>
<evidence type="ECO:0000256" key="3">
    <source>
        <dbReference type="ARBA" id="ARBA00022679"/>
    </source>
</evidence>
<dbReference type="InterPro" id="IPR050339">
    <property type="entry name" value="CC_SR_Kinase"/>
</dbReference>
<dbReference type="SMART" id="SM00591">
    <property type="entry name" value="RWD"/>
    <property type="match status" value="1"/>
</dbReference>
<proteinExistence type="inferred from homology"/>
<sequence length="1676" mass="187441">MTGPLPSAQELAEIQAQEVEALSAILGDDFKVVPVASAWKNVQGAQDLAISLRIEDDAGNSKDALCLRIHLPRTYPFAPPSISFENQKKSGIPNANINELSRLLQQEANAHLGTEMVWDLVSVAQEFIAQYQRTKSLKRAEPQISLEEEQRHRVKEAEQIELEREEAKRAEAARAEAARAEQLSRDIELTTAKHAEALREEKRRVRLENKPTVMEPFPQASEPKALDDGRVITFLDPIEEGGRAWSAIRLGPVLDHGPLSTLSMAEPVQQDPSASSDVSSAQSPSWMVEQYHIQTEYYRSSSGRKKLEEIEAEFDKLRRAHDFNLVNVQASSLSRVTADDKQTWRLNVVLERNMGPTVAEVLEQAETLPWARVQTYLLGLLGGLDALHSKGLVHRSIEPANIQICPGAQGPRIAKLRKCSYYRRLHDLHRLHPLVSDLEVEEHSTPKAWQAPEAADAPKVYTKKRDVWDLACCTVQMLYGLDALQSFKSPEVFLQDNDEGLHPVARELLSYMLDRSPRRRPSAESALNRLNELIAQEKENELPDQMSGHRPSRLALPQPLQRNRSDSEIQVKGQPLTPIPFSRPGSFWQLGQASQQEPANYSRYRADFEEVKFLGKGAYGSVVKARNKLDGNLYAIKRIKLSSSAENDERTLREITALSRLSHAHIVRYVTCWIESELPHAPATNHATLSEVTRSQTTQSQSLHDASDLNFGFNDDDFLSRGHDAFSASYPDIQFRRDSESEDESDSEDDDSDTDSSEDSDRSDENANRAQSLSLSEAQTTSTPSPTRWLHIQMELVDSGTLREAIDNGLGIEDSWRFFRQLLEALAHINSLGIVHRDIKPANIMVTPSGDVKLGDFGLATTSPQQFDQNEGGTTDIMDSTDLTSDIVGTNLYIAPEILRGLGRRRGDKVDMYSLGIVFFEMLASQRVYTTGMERVAVLKELRLEQINFPAAWPGDELSAQTTILRSLLNHNEDQRPTPVALLKSELLPPKLEDDYIEECLRLMSNPTSAYHHRLLDALFTEVSNDEVREFTFDVGAEGESHQPHLDVIMERLQTLFKRHGAVPLRTPLLMPPNDMYGPERNPVQLLDKTGKLVQLPYDHLIAFARVCARSFNKRFKRYEMGPVFRENVIAGSQPRSLLEVDFDIISPEMTRLAEAEVLLLLEEIIDDVPGLSTEEWVFHINHGEVLDILLDRVSDKHRPALLAAVAGLGSKRTNASARRKLAQLPLARSVLDEIEAASMPGELKVVQQRLERLIPVDHRPKLAIAFQEMDEVIRLARQFGVQRPLLVAPMMVQGSSFYRGEVFFSVLRADKRKDVLAIGGRYDWLIKHFANPASNSVPPHGVGVQISAGQIAAALSRYQDRNVSKFISRAVEEERSFGQWTPRRADVYVASGDNMRDARIEVVRMLWAHGICADLAYDHVSGDSAEAIASACRSEGILFLVHMPHPNKLKVKNILRRTEQEVPRTELCSWLATEIARQRAIDSVHGGHNHASTIAPTIMGLTPNEATAAAFSGSGLPPVNPGSIGPAPVTTAGVSSHMTSSAGQGFDFQIILPDREKRGGQNRDKGDKDRERKLRSSSKQALQDKAAREAARMGEELLYGSTAVLVVDMSWPTLHRFGSACQQSEDRVFWDLMAGVAEDKDYLRKIRRAVMEMVVKPGQVRLLYSSRVDRGVILS</sequence>
<dbReference type="Pfam" id="PF00069">
    <property type="entry name" value="Pkinase"/>
    <property type="match status" value="3"/>
</dbReference>
<evidence type="ECO:0000256" key="9">
    <source>
        <dbReference type="ARBA" id="ARBA00048679"/>
    </source>
</evidence>
<dbReference type="FunFam" id="3.10.110.10:FF:000050">
    <property type="entry name" value="eIF-2-alpha kinase GCN2"/>
    <property type="match status" value="1"/>
</dbReference>
<name>A0A177TTQ8_9BASI</name>
<dbReference type="SUPFAM" id="SSF52954">
    <property type="entry name" value="Class II aaRS ABD-related"/>
    <property type="match status" value="1"/>
</dbReference>
<dbReference type="PROSITE" id="PS00108">
    <property type="entry name" value="PROTEIN_KINASE_ST"/>
    <property type="match status" value="1"/>
</dbReference>
<dbReference type="InterPro" id="IPR017441">
    <property type="entry name" value="Protein_kinase_ATP_BS"/>
</dbReference>
<feature type="region of interest" description="Disordered" evidence="11">
    <location>
        <begin position="1551"/>
        <end position="1584"/>
    </location>
</feature>
<dbReference type="InterPro" id="IPR041715">
    <property type="entry name" value="HisRS-like_core"/>
</dbReference>
<feature type="coiled-coil region" evidence="10">
    <location>
        <begin position="146"/>
        <end position="200"/>
    </location>
</feature>
<dbReference type="GO" id="GO:0051321">
    <property type="term" value="P:meiotic cell cycle"/>
    <property type="evidence" value="ECO:0007669"/>
    <property type="project" value="TreeGrafter"/>
</dbReference>
<accession>A0A177TTQ8</accession>
<dbReference type="Proteomes" id="UP000077521">
    <property type="component" value="Unassembled WGS sequence"/>
</dbReference>
<dbReference type="SUPFAM" id="SSF56112">
    <property type="entry name" value="Protein kinase-like (PK-like)"/>
    <property type="match status" value="2"/>
</dbReference>
<evidence type="ECO:0000256" key="8">
    <source>
        <dbReference type="ARBA" id="ARBA00047899"/>
    </source>
</evidence>
<gene>
    <name evidence="12" type="ORF">A4X13_0g173</name>
</gene>
<reference evidence="12" key="1">
    <citation type="submission" date="2016-04" db="EMBL/GenBank/DDBJ databases">
        <authorList>
            <person name="Nguyen H.D."/>
            <person name="Samba Siva P."/>
            <person name="Cullis J."/>
            <person name="Levesque C.A."/>
            <person name="Hambleton S."/>
        </authorList>
    </citation>
    <scope>NUCLEOTIDE SEQUENCE</scope>
    <source>
        <strain evidence="12">DAOMC 236416</strain>
    </source>
</reference>
<feature type="region of interest" description="Disordered" evidence="11">
    <location>
        <begin position="540"/>
        <end position="570"/>
    </location>
</feature>
<dbReference type="InterPro" id="IPR011009">
    <property type="entry name" value="Kinase-like_dom_sf"/>
</dbReference>
<dbReference type="InterPro" id="IPR016135">
    <property type="entry name" value="UBQ-conjugating_enzyme/RWD"/>
</dbReference>
<dbReference type="CDD" id="cd14046">
    <property type="entry name" value="STKc_EIF2AK4_GCN2_rpt2"/>
    <property type="match status" value="1"/>
</dbReference>
<dbReference type="Pfam" id="PF12745">
    <property type="entry name" value="HGTP_anticodon2"/>
    <property type="match status" value="1"/>
</dbReference>
<dbReference type="GO" id="GO:0005524">
    <property type="term" value="F:ATP binding"/>
    <property type="evidence" value="ECO:0007669"/>
    <property type="project" value="UniProtKB-UniRule"/>
</dbReference>
<dbReference type="Pfam" id="PF05773">
    <property type="entry name" value="RWD"/>
    <property type="match status" value="1"/>
</dbReference>
<evidence type="ECO:0000256" key="2">
    <source>
        <dbReference type="ARBA" id="ARBA00022527"/>
    </source>
</evidence>
<dbReference type="GO" id="GO:0005737">
    <property type="term" value="C:cytoplasm"/>
    <property type="evidence" value="ECO:0007669"/>
    <property type="project" value="TreeGrafter"/>
</dbReference>
<dbReference type="EC" id="2.7.11.1" evidence="1"/>
<evidence type="ECO:0000256" key="5">
    <source>
        <dbReference type="ARBA" id="ARBA00022777"/>
    </source>
</evidence>
<dbReference type="InterPro" id="IPR008271">
    <property type="entry name" value="Ser/Thr_kinase_AS"/>
</dbReference>
<dbReference type="GO" id="GO:0005634">
    <property type="term" value="C:nucleus"/>
    <property type="evidence" value="ECO:0007669"/>
    <property type="project" value="TreeGrafter"/>
</dbReference>
<comment type="catalytic activity">
    <reaction evidence="9">
        <text>L-seryl-[protein] + ATP = O-phospho-L-seryl-[protein] + ADP + H(+)</text>
        <dbReference type="Rhea" id="RHEA:17989"/>
        <dbReference type="Rhea" id="RHEA-COMP:9863"/>
        <dbReference type="Rhea" id="RHEA-COMP:11604"/>
        <dbReference type="ChEBI" id="CHEBI:15378"/>
        <dbReference type="ChEBI" id="CHEBI:29999"/>
        <dbReference type="ChEBI" id="CHEBI:30616"/>
        <dbReference type="ChEBI" id="CHEBI:83421"/>
        <dbReference type="ChEBI" id="CHEBI:456216"/>
        <dbReference type="EC" id="2.7.11.1"/>
    </reaction>
</comment>
<dbReference type="Gene3D" id="3.30.200.20">
    <property type="entry name" value="Phosphorylase Kinase, domain 1"/>
    <property type="match status" value="1"/>
</dbReference>
<organism evidence="12 13">
    <name type="scientific">Tilletia indica</name>
    <dbReference type="NCBI Taxonomy" id="43049"/>
    <lineage>
        <taxon>Eukaryota</taxon>
        <taxon>Fungi</taxon>
        <taxon>Dikarya</taxon>
        <taxon>Basidiomycota</taxon>
        <taxon>Ustilaginomycotina</taxon>
        <taxon>Exobasidiomycetes</taxon>
        <taxon>Tilletiales</taxon>
        <taxon>Tilletiaceae</taxon>
        <taxon>Tilletia</taxon>
    </lineage>
</organism>
<evidence type="ECO:0000256" key="1">
    <source>
        <dbReference type="ARBA" id="ARBA00012513"/>
    </source>
</evidence>
<evidence type="ECO:0000256" key="4">
    <source>
        <dbReference type="ARBA" id="ARBA00022741"/>
    </source>
</evidence>
<dbReference type="CDD" id="cd23823">
    <property type="entry name" value="RWD_GCN2"/>
    <property type="match status" value="1"/>
</dbReference>
<dbReference type="Gene3D" id="1.10.510.10">
    <property type="entry name" value="Transferase(Phosphotransferase) domain 1"/>
    <property type="match status" value="2"/>
</dbReference>
<dbReference type="PROSITE" id="PS00107">
    <property type="entry name" value="PROTEIN_KINASE_ATP"/>
    <property type="match status" value="1"/>
</dbReference>
<dbReference type="Gene3D" id="3.10.110.10">
    <property type="entry name" value="Ubiquitin Conjugating Enzyme"/>
    <property type="match status" value="1"/>
</dbReference>
<feature type="compositionally biased region" description="Basic and acidic residues" evidence="11">
    <location>
        <begin position="1554"/>
        <end position="1575"/>
    </location>
</feature>
<dbReference type="InterPro" id="IPR000719">
    <property type="entry name" value="Prot_kinase_dom"/>
</dbReference>
<protein>
    <recommendedName>
        <fullName evidence="1">non-specific serine/threonine protein kinase</fullName>
        <ecNumber evidence="1">2.7.11.1</ecNumber>
    </recommendedName>
</protein>
<dbReference type="PIRSF" id="PIRSF000660">
    <property type="entry name" value="Ser/Thr_PK_GCN2"/>
    <property type="match status" value="1"/>
</dbReference>
<keyword evidence="5" id="KW-0418">Kinase</keyword>
<keyword evidence="6" id="KW-0067">ATP-binding</keyword>
<keyword evidence="10" id="KW-0175">Coiled coil</keyword>
<dbReference type="PROSITE" id="PS50011">
    <property type="entry name" value="PROTEIN_KINASE_DOM"/>
    <property type="match status" value="2"/>
</dbReference>
<keyword evidence="3" id="KW-0808">Transferase</keyword>
<feature type="compositionally biased region" description="Polar residues" evidence="11">
    <location>
        <begin position="768"/>
        <end position="786"/>
    </location>
</feature>
<dbReference type="PANTHER" id="PTHR11042:SF136">
    <property type="entry name" value="EIF-2-ALPHA KINASE GCN2"/>
    <property type="match status" value="1"/>
</dbReference>
<evidence type="ECO:0000313" key="12">
    <source>
        <dbReference type="EMBL" id="KAE8260731.1"/>
    </source>
</evidence>
<dbReference type="Gene3D" id="3.40.50.800">
    <property type="entry name" value="Anticodon-binding domain"/>
    <property type="match status" value="1"/>
</dbReference>
<dbReference type="GO" id="GO:0009893">
    <property type="term" value="P:positive regulation of metabolic process"/>
    <property type="evidence" value="ECO:0007669"/>
    <property type="project" value="UniProtKB-ARBA"/>
</dbReference>